<organism evidence="1 2">
    <name type="scientific">Paenibacillus pectinilyticus</name>
    <dbReference type="NCBI Taxonomy" id="512399"/>
    <lineage>
        <taxon>Bacteria</taxon>
        <taxon>Bacillati</taxon>
        <taxon>Bacillota</taxon>
        <taxon>Bacilli</taxon>
        <taxon>Bacillales</taxon>
        <taxon>Paenibacillaceae</taxon>
        <taxon>Paenibacillus</taxon>
    </lineage>
</organism>
<protein>
    <submittedName>
        <fullName evidence="1">Uncharacterized protein</fullName>
    </submittedName>
</protein>
<comment type="caution">
    <text evidence="1">The sequence shown here is derived from an EMBL/GenBank/DDBJ whole genome shotgun (WGS) entry which is preliminary data.</text>
</comment>
<dbReference type="AlphaFoldDB" id="A0A1C1A5Q5"/>
<accession>A0A1C1A5Q5</accession>
<keyword evidence="2" id="KW-1185">Reference proteome</keyword>
<sequence length="76" mass="8399">MGFPPLKLWIGWKSNSESPIKGGSEDGEAEMTVSEPTVDHQEVLTGHETHLFIGVTHHDMASIKVFSHFIRGVGDR</sequence>
<dbReference type="Proteomes" id="UP000093309">
    <property type="component" value="Unassembled WGS sequence"/>
</dbReference>
<proteinExistence type="predicted"/>
<reference evidence="2" key="1">
    <citation type="submission" date="2016-05" db="EMBL/GenBank/DDBJ databases">
        <title>Paenibacillus oryzae. sp. nov., isolated from the rice root.</title>
        <authorList>
            <person name="Zhang J."/>
            <person name="Zhang X."/>
        </authorList>
    </citation>
    <scope>NUCLEOTIDE SEQUENCE [LARGE SCALE GENOMIC DNA]</scope>
    <source>
        <strain evidence="2">KCTC13222</strain>
    </source>
</reference>
<name>A0A1C1A5Q5_9BACL</name>
<evidence type="ECO:0000313" key="2">
    <source>
        <dbReference type="Proteomes" id="UP000093309"/>
    </source>
</evidence>
<gene>
    <name evidence="1" type="ORF">A8709_09635</name>
</gene>
<dbReference type="EMBL" id="LYPC01000012">
    <property type="protein sequence ID" value="OCT15877.1"/>
    <property type="molecule type" value="Genomic_DNA"/>
</dbReference>
<evidence type="ECO:0000313" key="1">
    <source>
        <dbReference type="EMBL" id="OCT15877.1"/>
    </source>
</evidence>